<dbReference type="Gramene" id="KMS94103">
    <property type="protein sequence ID" value="KMS94103"/>
    <property type="gene ID" value="BVRB_024770"/>
</dbReference>
<evidence type="ECO:0000256" key="4">
    <source>
        <dbReference type="ARBA" id="ARBA00022833"/>
    </source>
</evidence>
<keyword evidence="9" id="KW-1185">Reference proteome</keyword>
<accession>A0A0J8B2L7</accession>
<dbReference type="Proteomes" id="UP000035740">
    <property type="component" value="Unassembled WGS sequence"/>
</dbReference>
<feature type="region of interest" description="Disordered" evidence="6">
    <location>
        <begin position="73"/>
        <end position="109"/>
    </location>
</feature>
<reference evidence="8 9" key="1">
    <citation type="journal article" date="2014" name="Nature">
        <title>The genome of the recently domesticated crop plant sugar beet (Beta vulgaris).</title>
        <authorList>
            <person name="Dohm J.C."/>
            <person name="Minoche A.E."/>
            <person name="Holtgrawe D."/>
            <person name="Capella-Gutierrez S."/>
            <person name="Zakrzewski F."/>
            <person name="Tafer H."/>
            <person name="Rupp O."/>
            <person name="Sorensen T.R."/>
            <person name="Stracke R."/>
            <person name="Reinhardt R."/>
            <person name="Goesmann A."/>
            <person name="Kraft T."/>
            <person name="Schulz B."/>
            <person name="Stadler P.F."/>
            <person name="Schmidt T."/>
            <person name="Gabaldon T."/>
            <person name="Lehrach H."/>
            <person name="Weisshaar B."/>
            <person name="Himmelbauer H."/>
        </authorList>
    </citation>
    <scope>NUCLEOTIDE SEQUENCE [LARGE SCALE GENOMIC DNA]</scope>
    <source>
        <tissue evidence="8">Taproot</tissue>
    </source>
</reference>
<sequence length="222" mass="25216">SDTAAADDHITGPISSKRKAKPDPSANQCRFCQETFKWSHIRNVHEREKHPELCPLHCPTCNAPFHTQAPLDRHIQNNCGRGDREKDDDEESHQSEAPPTTKLRPRRSSVIIPEEPPPIVCDHCDKTFHQTNALRIHERQHHPEHCPLQCHRCGAGFHSQAPLERHILECLAPEPEPMEIEEDFTPKRPYHPPEPMACSVCSKPFTSAAAIEKHLLSCSKRS</sequence>
<dbReference type="GO" id="GO:0008270">
    <property type="term" value="F:zinc ion binding"/>
    <property type="evidence" value="ECO:0007669"/>
    <property type="project" value="UniProtKB-KW"/>
</dbReference>
<dbReference type="PROSITE" id="PS00028">
    <property type="entry name" value="ZINC_FINGER_C2H2_1"/>
    <property type="match status" value="2"/>
</dbReference>
<protein>
    <recommendedName>
        <fullName evidence="7">C2H2-type domain-containing protein</fullName>
    </recommendedName>
</protein>
<dbReference type="Gene3D" id="3.30.160.60">
    <property type="entry name" value="Classic Zinc Finger"/>
    <property type="match status" value="3"/>
</dbReference>
<evidence type="ECO:0000256" key="2">
    <source>
        <dbReference type="ARBA" id="ARBA00022737"/>
    </source>
</evidence>
<evidence type="ECO:0000313" key="8">
    <source>
        <dbReference type="EMBL" id="KMS94103.1"/>
    </source>
</evidence>
<feature type="region of interest" description="Disordered" evidence="6">
    <location>
        <begin position="1"/>
        <end position="26"/>
    </location>
</feature>
<feature type="compositionally biased region" description="Basic and acidic residues" evidence="6">
    <location>
        <begin position="73"/>
        <end position="85"/>
    </location>
</feature>
<keyword evidence="1" id="KW-0479">Metal-binding</keyword>
<evidence type="ECO:0000256" key="6">
    <source>
        <dbReference type="SAM" id="MobiDB-lite"/>
    </source>
</evidence>
<keyword evidence="2" id="KW-0677">Repeat</keyword>
<dbReference type="PROSITE" id="PS50157">
    <property type="entry name" value="ZINC_FINGER_C2H2_2"/>
    <property type="match status" value="1"/>
</dbReference>
<dbReference type="InterPro" id="IPR013087">
    <property type="entry name" value="Znf_C2H2_type"/>
</dbReference>
<evidence type="ECO:0000256" key="5">
    <source>
        <dbReference type="PROSITE-ProRule" id="PRU00042"/>
    </source>
</evidence>
<gene>
    <name evidence="8" type="ORF">BVRB_024770</name>
</gene>
<evidence type="ECO:0000256" key="3">
    <source>
        <dbReference type="ARBA" id="ARBA00022771"/>
    </source>
</evidence>
<dbReference type="AlphaFoldDB" id="A0A0J8B2L7"/>
<dbReference type="PANTHER" id="PTHR24409">
    <property type="entry name" value="ZINC FINGER PROTEIN 142"/>
    <property type="match status" value="1"/>
</dbReference>
<feature type="non-terminal residue" evidence="8">
    <location>
        <position position="222"/>
    </location>
</feature>
<keyword evidence="4" id="KW-0862">Zinc</keyword>
<proteinExistence type="predicted"/>
<keyword evidence="3 5" id="KW-0863">Zinc-finger</keyword>
<evidence type="ECO:0000259" key="7">
    <source>
        <dbReference type="PROSITE" id="PS50157"/>
    </source>
</evidence>
<dbReference type="SMART" id="SM00355">
    <property type="entry name" value="ZnF_C2H2"/>
    <property type="match status" value="5"/>
</dbReference>
<dbReference type="OrthoDB" id="427030at2759"/>
<evidence type="ECO:0000313" key="9">
    <source>
        <dbReference type="Proteomes" id="UP000035740"/>
    </source>
</evidence>
<evidence type="ECO:0000256" key="1">
    <source>
        <dbReference type="ARBA" id="ARBA00022723"/>
    </source>
</evidence>
<dbReference type="SUPFAM" id="SSF57667">
    <property type="entry name" value="beta-beta-alpha zinc fingers"/>
    <property type="match status" value="2"/>
</dbReference>
<feature type="non-terminal residue" evidence="8">
    <location>
        <position position="1"/>
    </location>
</feature>
<dbReference type="InterPro" id="IPR036236">
    <property type="entry name" value="Znf_C2H2_sf"/>
</dbReference>
<feature type="domain" description="C2H2-type" evidence="7">
    <location>
        <begin position="119"/>
        <end position="147"/>
    </location>
</feature>
<name>A0A0J8B2L7_BETVV</name>
<feature type="compositionally biased region" description="Basic and acidic residues" evidence="6">
    <location>
        <begin position="1"/>
        <end position="10"/>
    </location>
</feature>
<organism evidence="8 9">
    <name type="scientific">Beta vulgaris subsp. vulgaris</name>
    <name type="common">Beet</name>
    <dbReference type="NCBI Taxonomy" id="3555"/>
    <lineage>
        <taxon>Eukaryota</taxon>
        <taxon>Viridiplantae</taxon>
        <taxon>Streptophyta</taxon>
        <taxon>Embryophyta</taxon>
        <taxon>Tracheophyta</taxon>
        <taxon>Spermatophyta</taxon>
        <taxon>Magnoliopsida</taxon>
        <taxon>eudicotyledons</taxon>
        <taxon>Gunneridae</taxon>
        <taxon>Pentapetalae</taxon>
        <taxon>Caryophyllales</taxon>
        <taxon>Chenopodiaceae</taxon>
        <taxon>Betoideae</taxon>
        <taxon>Beta</taxon>
    </lineage>
</organism>
<dbReference type="EMBL" id="KQ096108">
    <property type="protein sequence ID" value="KMS94103.1"/>
    <property type="molecule type" value="Genomic_DNA"/>
</dbReference>